<keyword evidence="4 5" id="KW-0862">Zinc</keyword>
<evidence type="ECO:0000256" key="5">
    <source>
        <dbReference type="PROSITE-ProRule" id="PRU00723"/>
    </source>
</evidence>
<dbReference type="AlphaFoldDB" id="A0A812JY57"/>
<dbReference type="PROSITE" id="PS50103">
    <property type="entry name" value="ZF_C3H1"/>
    <property type="match status" value="1"/>
</dbReference>
<evidence type="ECO:0000259" key="7">
    <source>
        <dbReference type="PROSITE" id="PS50103"/>
    </source>
</evidence>
<comment type="caution">
    <text evidence="8">The sequence shown here is derived from an EMBL/GenBank/DDBJ whole genome shotgun (WGS) entry which is preliminary data.</text>
</comment>
<dbReference type="EMBL" id="CAJNIZ010002525">
    <property type="protein sequence ID" value="CAE7211468.1"/>
    <property type="molecule type" value="Genomic_DNA"/>
</dbReference>
<keyword evidence="2" id="KW-0677">Repeat</keyword>
<dbReference type="Gene3D" id="4.10.1000.10">
    <property type="entry name" value="Zinc finger, CCCH-type"/>
    <property type="match status" value="1"/>
</dbReference>
<gene>
    <name evidence="8" type="ORF">SPIL2461_LOCUS2325</name>
</gene>
<accession>A0A812JY57</accession>
<evidence type="ECO:0000256" key="4">
    <source>
        <dbReference type="ARBA" id="ARBA00022833"/>
    </source>
</evidence>
<dbReference type="GO" id="GO:0003729">
    <property type="term" value="F:mRNA binding"/>
    <property type="evidence" value="ECO:0007669"/>
    <property type="project" value="InterPro"/>
</dbReference>
<keyword evidence="9" id="KW-1185">Reference proteome</keyword>
<feature type="zinc finger region" description="C3H1-type" evidence="5">
    <location>
        <begin position="30"/>
        <end position="57"/>
    </location>
</feature>
<evidence type="ECO:0000256" key="6">
    <source>
        <dbReference type="SAM" id="MobiDB-lite"/>
    </source>
</evidence>
<evidence type="ECO:0000256" key="2">
    <source>
        <dbReference type="ARBA" id="ARBA00022737"/>
    </source>
</evidence>
<dbReference type="GO" id="GO:0008270">
    <property type="term" value="F:zinc ion binding"/>
    <property type="evidence" value="ECO:0007669"/>
    <property type="project" value="UniProtKB-KW"/>
</dbReference>
<sequence length="187" mass="20237">MPRGHGRRRRKEVEEDSVEAVERAQRTVIFAKTKMCKFHILGACTKGDGCKFAHQKNELQDLPDLACTKLCKMLISTGSCDDPTCRYAHNRAELKEIPGLPSPLMDQLRETEASQLADAAKAAAKAAAESQGLRPGECSLGNLKVLHISHGQATTHSGKRATKKSSANSDNSCPCLSFLDASGTFPK</sequence>
<dbReference type="InterPro" id="IPR045877">
    <property type="entry name" value="ZFP36-like"/>
</dbReference>
<organism evidence="8 9">
    <name type="scientific">Symbiodinium pilosum</name>
    <name type="common">Dinoflagellate</name>
    <dbReference type="NCBI Taxonomy" id="2952"/>
    <lineage>
        <taxon>Eukaryota</taxon>
        <taxon>Sar</taxon>
        <taxon>Alveolata</taxon>
        <taxon>Dinophyceae</taxon>
        <taxon>Suessiales</taxon>
        <taxon>Symbiodiniaceae</taxon>
        <taxon>Symbiodinium</taxon>
    </lineage>
</organism>
<dbReference type="SUPFAM" id="SSF90229">
    <property type="entry name" value="CCCH zinc finger"/>
    <property type="match status" value="1"/>
</dbReference>
<dbReference type="InterPro" id="IPR036855">
    <property type="entry name" value="Znf_CCCH_sf"/>
</dbReference>
<proteinExistence type="predicted"/>
<name>A0A812JY57_SYMPI</name>
<dbReference type="Proteomes" id="UP000649617">
    <property type="component" value="Unassembled WGS sequence"/>
</dbReference>
<evidence type="ECO:0000256" key="3">
    <source>
        <dbReference type="ARBA" id="ARBA00022771"/>
    </source>
</evidence>
<protein>
    <recommendedName>
        <fullName evidence="7">C3H1-type domain-containing protein</fullName>
    </recommendedName>
</protein>
<dbReference type="OrthoDB" id="431317at2759"/>
<feature type="region of interest" description="Disordered" evidence="6">
    <location>
        <begin position="151"/>
        <end position="171"/>
    </location>
</feature>
<evidence type="ECO:0000313" key="9">
    <source>
        <dbReference type="Proteomes" id="UP000649617"/>
    </source>
</evidence>
<reference evidence="8" key="1">
    <citation type="submission" date="2021-02" db="EMBL/GenBank/DDBJ databases">
        <authorList>
            <person name="Dougan E. K."/>
            <person name="Rhodes N."/>
            <person name="Thang M."/>
            <person name="Chan C."/>
        </authorList>
    </citation>
    <scope>NUCLEOTIDE SEQUENCE</scope>
</reference>
<keyword evidence="3 5" id="KW-0863">Zinc-finger</keyword>
<dbReference type="InterPro" id="IPR000571">
    <property type="entry name" value="Znf_CCCH"/>
</dbReference>
<evidence type="ECO:0000256" key="1">
    <source>
        <dbReference type="ARBA" id="ARBA00022723"/>
    </source>
</evidence>
<dbReference type="PANTHER" id="PTHR12547:SF18">
    <property type="entry name" value="PROTEIN TIS11"/>
    <property type="match status" value="1"/>
</dbReference>
<keyword evidence="1 5" id="KW-0479">Metal-binding</keyword>
<evidence type="ECO:0000313" key="8">
    <source>
        <dbReference type="EMBL" id="CAE7211468.1"/>
    </source>
</evidence>
<dbReference type="PANTHER" id="PTHR12547">
    <property type="entry name" value="CCCH ZINC FINGER/TIS11-RELATED"/>
    <property type="match status" value="1"/>
</dbReference>
<feature type="domain" description="C3H1-type" evidence="7">
    <location>
        <begin position="30"/>
        <end position="57"/>
    </location>
</feature>